<organism evidence="1 2">
    <name type="scientific">Flavivirga jejuensis</name>
    <dbReference type="NCBI Taxonomy" id="870487"/>
    <lineage>
        <taxon>Bacteria</taxon>
        <taxon>Pseudomonadati</taxon>
        <taxon>Bacteroidota</taxon>
        <taxon>Flavobacteriia</taxon>
        <taxon>Flavobacteriales</taxon>
        <taxon>Flavobacteriaceae</taxon>
        <taxon>Flavivirga</taxon>
    </lineage>
</organism>
<gene>
    <name evidence="1" type="ORF">Q4Q40_01975</name>
</gene>
<evidence type="ECO:0000313" key="1">
    <source>
        <dbReference type="EMBL" id="MDO5972939.1"/>
    </source>
</evidence>
<protein>
    <submittedName>
        <fullName evidence="1">Uncharacterized protein</fullName>
    </submittedName>
</protein>
<keyword evidence="2" id="KW-1185">Reference proteome</keyword>
<reference evidence="1" key="1">
    <citation type="submission" date="2023-07" db="EMBL/GenBank/DDBJ databases">
        <title>Two novel species in the genus Flavivirga.</title>
        <authorList>
            <person name="Kwon K."/>
        </authorList>
    </citation>
    <scope>NUCLEOTIDE SEQUENCE</scope>
    <source>
        <strain evidence="1">KACC 14158</strain>
    </source>
</reference>
<proteinExistence type="predicted"/>
<sequence length="44" mass="5498">MIFNPTIWIFERKLKTFDGHKVTQDYWNQKTEKTHPQYWNNGKK</sequence>
<dbReference type="Proteomes" id="UP001176806">
    <property type="component" value="Unassembled WGS sequence"/>
</dbReference>
<name>A0ABT8WIW4_9FLAO</name>
<comment type="caution">
    <text evidence="1">The sequence shown here is derived from an EMBL/GenBank/DDBJ whole genome shotgun (WGS) entry which is preliminary data.</text>
</comment>
<dbReference type="RefSeq" id="WP_303299996.1">
    <property type="nucleotide sequence ID" value="NZ_BAABDA010000042.1"/>
</dbReference>
<evidence type="ECO:0000313" key="2">
    <source>
        <dbReference type="Proteomes" id="UP001176806"/>
    </source>
</evidence>
<dbReference type="EMBL" id="JAUOEL010000001">
    <property type="protein sequence ID" value="MDO5972939.1"/>
    <property type="molecule type" value="Genomic_DNA"/>
</dbReference>
<accession>A0ABT8WIW4</accession>